<evidence type="ECO:0000313" key="12">
    <source>
        <dbReference type="Proteomes" id="UP001205890"/>
    </source>
</evidence>
<keyword evidence="3" id="KW-1003">Cell membrane</keyword>
<dbReference type="Proteomes" id="UP001205890">
    <property type="component" value="Unassembled WGS sequence"/>
</dbReference>
<dbReference type="Pfam" id="PF04290">
    <property type="entry name" value="DctQ"/>
    <property type="match status" value="1"/>
</dbReference>
<evidence type="ECO:0000259" key="10">
    <source>
        <dbReference type="Pfam" id="PF04290"/>
    </source>
</evidence>
<dbReference type="InterPro" id="IPR007387">
    <property type="entry name" value="TRAP_DctQ"/>
</dbReference>
<feature type="transmembrane region" description="Helical" evidence="9">
    <location>
        <begin position="136"/>
        <end position="158"/>
    </location>
</feature>
<comment type="caution">
    <text evidence="11">The sequence shown here is derived from an EMBL/GenBank/DDBJ whole genome shotgun (WGS) entry which is preliminary data.</text>
</comment>
<evidence type="ECO:0000256" key="5">
    <source>
        <dbReference type="ARBA" id="ARBA00022692"/>
    </source>
</evidence>
<dbReference type="EMBL" id="JANCLU010000003">
    <property type="protein sequence ID" value="MCP8937758.1"/>
    <property type="molecule type" value="Genomic_DNA"/>
</dbReference>
<keyword evidence="5 9" id="KW-0812">Transmembrane</keyword>
<reference evidence="11 12" key="1">
    <citation type="submission" date="2022-07" db="EMBL/GenBank/DDBJ databases">
        <authorList>
            <person name="Li W.-J."/>
            <person name="Deng Q.-Q."/>
        </authorList>
    </citation>
    <scope>NUCLEOTIDE SEQUENCE [LARGE SCALE GENOMIC DNA]</scope>
    <source>
        <strain evidence="11 12">SYSU M60028</strain>
    </source>
</reference>
<proteinExistence type="inferred from homology"/>
<evidence type="ECO:0000256" key="2">
    <source>
        <dbReference type="ARBA" id="ARBA00022448"/>
    </source>
</evidence>
<dbReference type="InterPro" id="IPR055348">
    <property type="entry name" value="DctQ"/>
</dbReference>
<evidence type="ECO:0000256" key="4">
    <source>
        <dbReference type="ARBA" id="ARBA00022519"/>
    </source>
</evidence>
<evidence type="ECO:0000256" key="3">
    <source>
        <dbReference type="ARBA" id="ARBA00022475"/>
    </source>
</evidence>
<name>A0ABT1LBX0_9HYPH</name>
<keyword evidence="4 9" id="KW-0997">Cell inner membrane</keyword>
<feature type="domain" description="Tripartite ATP-independent periplasmic transporters DctQ component" evidence="10">
    <location>
        <begin position="28"/>
        <end position="156"/>
    </location>
</feature>
<feature type="transmembrane region" description="Helical" evidence="9">
    <location>
        <begin position="87"/>
        <end position="110"/>
    </location>
</feature>
<evidence type="ECO:0000256" key="8">
    <source>
        <dbReference type="ARBA" id="ARBA00038436"/>
    </source>
</evidence>
<keyword evidence="2 9" id="KW-0813">Transport</keyword>
<feature type="transmembrane region" description="Helical" evidence="9">
    <location>
        <begin position="43"/>
        <end position="66"/>
    </location>
</feature>
<evidence type="ECO:0000256" key="6">
    <source>
        <dbReference type="ARBA" id="ARBA00022989"/>
    </source>
</evidence>
<keyword evidence="12" id="KW-1185">Reference proteome</keyword>
<dbReference type="RefSeq" id="WP_254739046.1">
    <property type="nucleotide sequence ID" value="NZ_JANCLU010000003.1"/>
</dbReference>
<evidence type="ECO:0000256" key="1">
    <source>
        <dbReference type="ARBA" id="ARBA00004429"/>
    </source>
</evidence>
<keyword evidence="6 9" id="KW-1133">Transmembrane helix</keyword>
<evidence type="ECO:0000313" key="11">
    <source>
        <dbReference type="EMBL" id="MCP8937758.1"/>
    </source>
</evidence>
<comment type="similarity">
    <text evidence="8 9">Belongs to the TRAP transporter small permease family.</text>
</comment>
<gene>
    <name evidence="11" type="ORF">NK718_04465</name>
</gene>
<accession>A0ABT1LBX0</accession>
<keyword evidence="7 9" id="KW-0472">Membrane</keyword>
<dbReference type="PANTHER" id="PTHR35011">
    <property type="entry name" value="2,3-DIKETO-L-GULONATE TRAP TRANSPORTER SMALL PERMEASE PROTEIN YIAM"/>
    <property type="match status" value="1"/>
</dbReference>
<comment type="caution">
    <text evidence="9">Lacks conserved residue(s) required for the propagation of feature annotation.</text>
</comment>
<comment type="subunit">
    <text evidence="9">The complex comprises the extracytoplasmic solute receptor protein and the two transmembrane proteins.</text>
</comment>
<comment type="subcellular location">
    <subcellularLocation>
        <location evidence="1 9">Cell inner membrane</location>
        <topology evidence="1 9">Multi-pass membrane protein</topology>
    </subcellularLocation>
</comment>
<evidence type="ECO:0000256" key="7">
    <source>
        <dbReference type="ARBA" id="ARBA00023136"/>
    </source>
</evidence>
<comment type="function">
    <text evidence="9">Part of the tripartite ATP-independent periplasmic (TRAP) transport system.</text>
</comment>
<evidence type="ECO:0000256" key="9">
    <source>
        <dbReference type="RuleBase" id="RU369079"/>
    </source>
</evidence>
<protein>
    <recommendedName>
        <fullName evidence="9">TRAP transporter small permease protein</fullName>
    </recommendedName>
</protein>
<sequence>MLKLVEKLTDLNARFMLGLSIICLLLAMVLVSADAISRKFGYALPGGVPITELFVAGLVFGGIVYAQANGVHLHVGILDGVLPRRGIVLTDYFGLLVGFVAIGIITWYGFAQAFDSWLSHEASDDKIKVPFWPSRFVLALGSLLLCLQFVLDATRLYLTGKMHRSLGNVDSAT</sequence>
<organism evidence="11 12">
    <name type="scientific">Alsobacter ponti</name>
    <dbReference type="NCBI Taxonomy" id="2962936"/>
    <lineage>
        <taxon>Bacteria</taxon>
        <taxon>Pseudomonadati</taxon>
        <taxon>Pseudomonadota</taxon>
        <taxon>Alphaproteobacteria</taxon>
        <taxon>Hyphomicrobiales</taxon>
        <taxon>Alsobacteraceae</taxon>
        <taxon>Alsobacter</taxon>
    </lineage>
</organism>